<evidence type="ECO:0000313" key="2">
    <source>
        <dbReference type="Proteomes" id="UP000199017"/>
    </source>
</evidence>
<keyword evidence="2" id="KW-1185">Reference proteome</keyword>
<sequence length="51" mass="5890">MMYHTSINADSSNEEIENEIKVKIVKEMVIQKNNKWSGGKLRNIPPLSYPN</sequence>
<accession>A0A1G8QK86</accession>
<evidence type="ECO:0000313" key="1">
    <source>
        <dbReference type="EMBL" id="SDJ05162.1"/>
    </source>
</evidence>
<dbReference type="Proteomes" id="UP000199017">
    <property type="component" value="Unassembled WGS sequence"/>
</dbReference>
<organism evidence="1 2">
    <name type="scientific">Alteribacillus bidgolensis</name>
    <dbReference type="NCBI Taxonomy" id="930129"/>
    <lineage>
        <taxon>Bacteria</taxon>
        <taxon>Bacillati</taxon>
        <taxon>Bacillota</taxon>
        <taxon>Bacilli</taxon>
        <taxon>Bacillales</taxon>
        <taxon>Bacillaceae</taxon>
        <taxon>Alteribacillus</taxon>
    </lineage>
</organism>
<dbReference type="AlphaFoldDB" id="A0A1G8QK86"/>
<protein>
    <submittedName>
        <fullName evidence="1">Uncharacterized protein</fullName>
    </submittedName>
</protein>
<reference evidence="1 2" key="1">
    <citation type="submission" date="2016-10" db="EMBL/GenBank/DDBJ databases">
        <authorList>
            <person name="de Groot N.N."/>
        </authorList>
    </citation>
    <scope>NUCLEOTIDE SEQUENCE [LARGE SCALE GENOMIC DNA]</scope>
    <source>
        <strain evidence="2">P4B,CCM 7963,CECT 7998,DSM 25260,IBRC-M 10614,KCTC 13821</strain>
    </source>
</reference>
<name>A0A1G8QK86_9BACI</name>
<dbReference type="EMBL" id="FNDU01000020">
    <property type="protein sequence ID" value="SDJ05162.1"/>
    <property type="molecule type" value="Genomic_DNA"/>
</dbReference>
<proteinExistence type="predicted"/>
<gene>
    <name evidence="1" type="ORF">SAMN05216352_12039</name>
</gene>